<evidence type="ECO:0000313" key="1">
    <source>
        <dbReference type="EMBL" id="ETA87925.1"/>
    </source>
</evidence>
<dbReference type="Proteomes" id="UP000018534">
    <property type="component" value="Unassembled WGS sequence"/>
</dbReference>
<name>V7INY1_SALET</name>
<organism evidence="1 2">
    <name type="scientific">Salmonella enterica subsp. enterica serovar Cubana str. 76814</name>
    <dbReference type="NCBI Taxonomy" id="1192560"/>
    <lineage>
        <taxon>Bacteria</taxon>
        <taxon>Pseudomonadati</taxon>
        <taxon>Pseudomonadota</taxon>
        <taxon>Gammaproteobacteria</taxon>
        <taxon>Enterobacterales</taxon>
        <taxon>Enterobacteriaceae</taxon>
        <taxon>Salmonella</taxon>
    </lineage>
</organism>
<protein>
    <submittedName>
        <fullName evidence="1">Uncharacterized protein</fullName>
    </submittedName>
</protein>
<evidence type="ECO:0000313" key="2">
    <source>
        <dbReference type="Proteomes" id="UP000018534"/>
    </source>
</evidence>
<dbReference type="AlphaFoldDB" id="V7INY1"/>
<reference evidence="1 2" key="1">
    <citation type="journal article" date="2014" name="Genome Announc.">
        <title>Whole-Genome Sequencing of Salmonella enterica subsp. enterica Serovar Cubana Strains Isolated from Agricultural Sources.</title>
        <authorList>
            <person name="Benahmed F.H."/>
            <person name="Gopinath G.R."/>
            <person name="Wang H."/>
            <person name="Jean-Gilles Beaubrun J."/>
            <person name="Grim C."/>
            <person name="Cheng C.M."/>
            <person name="McClelland M."/>
            <person name="Ayers S."/>
            <person name="Abbott J."/>
            <person name="Desai P."/>
            <person name="Frye J.G."/>
            <person name="Weinstock G."/>
            <person name="Hammack T.S."/>
            <person name="Hanes D.E."/>
            <person name="Rasmussen M.A."/>
            <person name="Davidson M.K."/>
        </authorList>
    </citation>
    <scope>NUCLEOTIDE SEQUENCE [LARGE SCALE GENOMIC DNA]</scope>
    <source>
        <strain evidence="1">76814</strain>
    </source>
</reference>
<dbReference type="EMBL" id="AZGR01000042">
    <property type="protein sequence ID" value="ETA87925.1"/>
    <property type="molecule type" value="Genomic_DNA"/>
</dbReference>
<comment type="caution">
    <text evidence="1">The sequence shown here is derived from an EMBL/GenBank/DDBJ whole genome shotgun (WGS) entry which is preliminary data.</text>
</comment>
<gene>
    <name evidence="1" type="ORF">A628_02087</name>
</gene>
<accession>V7INY1</accession>
<dbReference type="HOGENOM" id="CLU_3296216_0_0_6"/>
<sequence length="40" mass="4871">MKYDEYKPICLFSWYCVSQTAKRRDTLLCNQTQRGYSPYL</sequence>
<proteinExistence type="predicted"/>